<proteinExistence type="predicted"/>
<feature type="coiled-coil region" evidence="1">
    <location>
        <begin position="12"/>
        <end position="47"/>
    </location>
</feature>
<reference evidence="3 4" key="1">
    <citation type="submission" date="2018-10" db="EMBL/GenBank/DDBJ databases">
        <title>Genomic Encyclopedia of Archaeal and Bacterial Type Strains, Phase II (KMG-II): from individual species to whole genera.</title>
        <authorList>
            <person name="Goeker M."/>
        </authorList>
    </citation>
    <scope>NUCLEOTIDE SEQUENCE [LARGE SCALE GENOMIC DNA]</scope>
    <source>
        <strain evidence="3 4">DSM 18602</strain>
    </source>
</reference>
<comment type="caution">
    <text evidence="3">The sequence shown here is derived from an EMBL/GenBank/DDBJ whole genome shotgun (WGS) entry which is preliminary data.</text>
</comment>
<dbReference type="RefSeq" id="WP_121200792.1">
    <property type="nucleotide sequence ID" value="NZ_RBKU01000001.1"/>
</dbReference>
<keyword evidence="2" id="KW-1133">Transmembrane helix</keyword>
<dbReference type="EMBL" id="RBKU01000001">
    <property type="protein sequence ID" value="RKR84867.1"/>
    <property type="molecule type" value="Genomic_DNA"/>
</dbReference>
<accession>A0A495J7K4</accession>
<organism evidence="3 4">
    <name type="scientific">Mucilaginibacter gracilis</name>
    <dbReference type="NCBI Taxonomy" id="423350"/>
    <lineage>
        <taxon>Bacteria</taxon>
        <taxon>Pseudomonadati</taxon>
        <taxon>Bacteroidota</taxon>
        <taxon>Sphingobacteriia</taxon>
        <taxon>Sphingobacteriales</taxon>
        <taxon>Sphingobacteriaceae</taxon>
        <taxon>Mucilaginibacter</taxon>
    </lineage>
</organism>
<evidence type="ECO:0000256" key="2">
    <source>
        <dbReference type="SAM" id="Phobius"/>
    </source>
</evidence>
<gene>
    <name evidence="3" type="ORF">BDD43_5120</name>
</gene>
<keyword evidence="2" id="KW-0472">Membrane</keyword>
<dbReference type="AlphaFoldDB" id="A0A495J7K4"/>
<feature type="transmembrane region" description="Helical" evidence="2">
    <location>
        <begin position="48"/>
        <end position="68"/>
    </location>
</feature>
<evidence type="ECO:0000256" key="1">
    <source>
        <dbReference type="SAM" id="Coils"/>
    </source>
</evidence>
<sequence length="73" mass="8521">MGEIMSLEGQIAAEKEKERKVQLEKIERAKEREAEHIEKQKEKQSDRWFQTLLLITGAILGVLATKLADYFFK</sequence>
<keyword evidence="4" id="KW-1185">Reference proteome</keyword>
<keyword evidence="1" id="KW-0175">Coiled coil</keyword>
<dbReference type="Proteomes" id="UP000268007">
    <property type="component" value="Unassembled WGS sequence"/>
</dbReference>
<evidence type="ECO:0000313" key="3">
    <source>
        <dbReference type="EMBL" id="RKR84867.1"/>
    </source>
</evidence>
<name>A0A495J7K4_9SPHI</name>
<evidence type="ECO:0000313" key="4">
    <source>
        <dbReference type="Proteomes" id="UP000268007"/>
    </source>
</evidence>
<keyword evidence="2" id="KW-0812">Transmembrane</keyword>
<protein>
    <submittedName>
        <fullName evidence="3">Uncharacterized protein</fullName>
    </submittedName>
</protein>